<keyword evidence="1" id="KW-0472">Membrane</keyword>
<accession>A0A0F9WPV5</accession>
<sequence length="188" mass="22664">MFIFHIFMLLNFYTNFIISTSFDNLSTVTKSDFYDPSTFMIYVYYNRPDQDCPLCKKFNEKISELPIPIKKINFFTEPFLASHLYIFEFPTFIIRHKLKSYVIRATTVDELFNVVENNKWVNLKPFYALFNPTTYFTKIYAYFYFLFYYFIEYLSDYIEKVPSCVVNGILTFIICYLVISIVNIFKNK</sequence>
<dbReference type="InterPro" id="IPR036249">
    <property type="entry name" value="Thioredoxin-like_sf"/>
</dbReference>
<keyword evidence="1" id="KW-0812">Transmembrane</keyword>
<dbReference type="OrthoDB" id="2188863at2759"/>
<protein>
    <recommendedName>
        <fullName evidence="5">Thioredoxin domain-containing protein</fullName>
    </recommendedName>
</protein>
<dbReference type="RefSeq" id="XP_024330720.1">
    <property type="nucleotide sequence ID" value="XM_024475366.1"/>
</dbReference>
<evidence type="ECO:0000256" key="2">
    <source>
        <dbReference type="SAM" id="SignalP"/>
    </source>
</evidence>
<comment type="caution">
    <text evidence="3">The sequence shown here is derived from an EMBL/GenBank/DDBJ whole genome shotgun (WGS) entry which is preliminary data.</text>
</comment>
<dbReference type="Proteomes" id="UP000034350">
    <property type="component" value="Unassembled WGS sequence"/>
</dbReference>
<dbReference type="VEuPathDB" id="MicrosporidiaDB:G9O61_00g010950"/>
<dbReference type="VEuPathDB" id="MicrosporidiaDB:NCER_101917"/>
<evidence type="ECO:0008006" key="5">
    <source>
        <dbReference type="Google" id="ProtNLM"/>
    </source>
</evidence>
<feature type="transmembrane region" description="Helical" evidence="1">
    <location>
        <begin position="126"/>
        <end position="145"/>
    </location>
</feature>
<gene>
    <name evidence="3" type="ORF">AAJ76_3700031205</name>
</gene>
<evidence type="ECO:0000313" key="4">
    <source>
        <dbReference type="Proteomes" id="UP000034350"/>
    </source>
</evidence>
<keyword evidence="4" id="KW-1185">Reference proteome</keyword>
<evidence type="ECO:0000313" key="3">
    <source>
        <dbReference type="EMBL" id="KKO74978.1"/>
    </source>
</evidence>
<dbReference type="VEuPathDB" id="MicrosporidiaDB:AAJ76_3700031205"/>
<reference evidence="3 4" key="1">
    <citation type="journal article" date="2015" name="Environ. Microbiol.">
        <title>Genome analyses suggest the presence of polyploidy and recent human-driven expansions in eight global populations of the honeybee pathogen Nosema ceranae.</title>
        <authorList>
            <person name="Pelin A."/>
            <person name="Selman M."/>
            <person name="Aris-Brosou S."/>
            <person name="Farinelli L."/>
            <person name="Corradi N."/>
        </authorList>
    </citation>
    <scope>NUCLEOTIDE SEQUENCE [LARGE SCALE GENOMIC DNA]</scope>
    <source>
        <strain evidence="3 4">PA08 1199</strain>
    </source>
</reference>
<feature type="signal peptide" evidence="2">
    <location>
        <begin position="1"/>
        <end position="19"/>
    </location>
</feature>
<dbReference type="SUPFAM" id="SSF52833">
    <property type="entry name" value="Thioredoxin-like"/>
    <property type="match status" value="1"/>
</dbReference>
<dbReference type="AlphaFoldDB" id="A0A0F9WPV5"/>
<name>A0A0F9WPV5_9MICR</name>
<dbReference type="EMBL" id="JPQZ01000037">
    <property type="protein sequence ID" value="KKO74978.1"/>
    <property type="molecule type" value="Genomic_DNA"/>
</dbReference>
<proteinExistence type="predicted"/>
<feature type="chain" id="PRO_5002529849" description="Thioredoxin domain-containing protein" evidence="2">
    <location>
        <begin position="20"/>
        <end position="188"/>
    </location>
</feature>
<keyword evidence="2" id="KW-0732">Signal</keyword>
<evidence type="ECO:0000256" key="1">
    <source>
        <dbReference type="SAM" id="Phobius"/>
    </source>
</evidence>
<feature type="transmembrane region" description="Helical" evidence="1">
    <location>
        <begin position="165"/>
        <end position="185"/>
    </location>
</feature>
<organism evidence="3 4">
    <name type="scientific">Vairimorpha ceranae</name>
    <dbReference type="NCBI Taxonomy" id="40302"/>
    <lineage>
        <taxon>Eukaryota</taxon>
        <taxon>Fungi</taxon>
        <taxon>Fungi incertae sedis</taxon>
        <taxon>Microsporidia</taxon>
        <taxon>Nosematidae</taxon>
        <taxon>Vairimorpha</taxon>
    </lineage>
</organism>
<keyword evidence="1" id="KW-1133">Transmembrane helix</keyword>
<dbReference type="GeneID" id="36320307"/>
<dbReference type="OMA" id="HYIEREN"/>